<evidence type="ECO:0000313" key="3">
    <source>
        <dbReference type="EMBL" id="MFD2043609.1"/>
    </source>
</evidence>
<keyword evidence="2" id="KW-0472">Membrane</keyword>
<keyword evidence="2" id="KW-0812">Transmembrane</keyword>
<dbReference type="EMBL" id="JBHUHQ010000009">
    <property type="protein sequence ID" value="MFD2043609.1"/>
    <property type="molecule type" value="Genomic_DNA"/>
</dbReference>
<evidence type="ECO:0000256" key="1">
    <source>
        <dbReference type="SAM" id="MobiDB-lite"/>
    </source>
</evidence>
<reference evidence="4" key="1">
    <citation type="journal article" date="2019" name="Int. J. Syst. Evol. Microbiol.">
        <title>The Global Catalogue of Microorganisms (GCM) 10K type strain sequencing project: providing services to taxonomists for standard genome sequencing and annotation.</title>
        <authorList>
            <consortium name="The Broad Institute Genomics Platform"/>
            <consortium name="The Broad Institute Genome Sequencing Center for Infectious Disease"/>
            <person name="Wu L."/>
            <person name="Ma J."/>
        </authorList>
    </citation>
    <scope>NUCLEOTIDE SEQUENCE [LARGE SCALE GENOMIC DNA]</scope>
    <source>
        <strain evidence="4">R28</strain>
    </source>
</reference>
<evidence type="ECO:0000313" key="4">
    <source>
        <dbReference type="Proteomes" id="UP001597383"/>
    </source>
</evidence>
<dbReference type="RefSeq" id="WP_377555334.1">
    <property type="nucleotide sequence ID" value="NZ_JBHUHQ010000009.1"/>
</dbReference>
<feature type="region of interest" description="Disordered" evidence="1">
    <location>
        <begin position="94"/>
        <end position="114"/>
    </location>
</feature>
<name>A0ABW4VVF9_9BACI</name>
<keyword evidence="2" id="KW-1133">Transmembrane helix</keyword>
<gene>
    <name evidence="3" type="ORF">ACFSJF_04875</name>
</gene>
<proteinExistence type="predicted"/>
<keyword evidence="4" id="KW-1185">Reference proteome</keyword>
<accession>A0ABW4VVF9</accession>
<feature type="transmembrane region" description="Helical" evidence="2">
    <location>
        <begin position="46"/>
        <end position="65"/>
    </location>
</feature>
<protein>
    <recommendedName>
        <fullName evidence="5">DUF4179 domain-containing protein</fullName>
    </recommendedName>
</protein>
<sequence>MDKQLKHLKSHYENEVPTTFTEKDKQAVLEKIKQTDKRTSGKVFPFYPKVLTGVVLAALVIIVVISTNNQPDMFMSLTDDAADSEMDSNEMAEMREFSDGGDSSLEEEGEAAKSQSDMEIAGDAGNHFFDPETVLIGSTYGSMEVIEVDRQSEQTSIIFNGETSLSGDFQLDGDRLAFVPHENALLAFPLANGDERNIPAFYFQDESSVKMAYGIGDDQNSLSTADQGYTLDVTGMEYIHSPTGSTIYLEITTRMTNTYDTNIKMSQELTDIYEQYKETLNDELLEGLNPIDVFKMHFYAENNEDEEVKYALYIQDEMYGTPDKDAYFNDPFFAEDDTMKKNAEQFYEELLAVDVFKEEYLSEEEAIIHFATVESNGLAFRLIKNSEDIWKVAWIPMQ</sequence>
<evidence type="ECO:0000256" key="2">
    <source>
        <dbReference type="SAM" id="Phobius"/>
    </source>
</evidence>
<organism evidence="3 4">
    <name type="scientific">Ornithinibacillus salinisoli</name>
    <dbReference type="NCBI Taxonomy" id="1848459"/>
    <lineage>
        <taxon>Bacteria</taxon>
        <taxon>Bacillati</taxon>
        <taxon>Bacillota</taxon>
        <taxon>Bacilli</taxon>
        <taxon>Bacillales</taxon>
        <taxon>Bacillaceae</taxon>
        <taxon>Ornithinibacillus</taxon>
    </lineage>
</organism>
<comment type="caution">
    <text evidence="3">The sequence shown here is derived from an EMBL/GenBank/DDBJ whole genome shotgun (WGS) entry which is preliminary data.</text>
</comment>
<dbReference type="Proteomes" id="UP001597383">
    <property type="component" value="Unassembled WGS sequence"/>
</dbReference>
<evidence type="ECO:0008006" key="5">
    <source>
        <dbReference type="Google" id="ProtNLM"/>
    </source>
</evidence>